<gene>
    <name evidence="13" type="ORF">BTM25_36250</name>
</gene>
<proteinExistence type="inferred from homology"/>
<dbReference type="Pfam" id="PF22590">
    <property type="entry name" value="Cas3-like_C_2"/>
    <property type="match status" value="1"/>
</dbReference>
<dbReference type="RefSeq" id="WP_103564042.1">
    <property type="nucleotide sequence ID" value="NZ_MTBP01000002.1"/>
</dbReference>
<evidence type="ECO:0000256" key="6">
    <source>
        <dbReference type="ARBA" id="ARBA00022806"/>
    </source>
</evidence>
<dbReference type="PROSITE" id="PS51194">
    <property type="entry name" value="HELICASE_CTER"/>
    <property type="match status" value="1"/>
</dbReference>
<keyword evidence="14" id="KW-1185">Reference proteome</keyword>
<dbReference type="InterPro" id="IPR011545">
    <property type="entry name" value="DEAD/DEAH_box_helicase_dom"/>
</dbReference>
<dbReference type="InterPro" id="IPR054712">
    <property type="entry name" value="Cas3-like_dom"/>
</dbReference>
<dbReference type="InterPro" id="IPR014001">
    <property type="entry name" value="Helicase_ATP-bd"/>
</dbReference>
<keyword evidence="7" id="KW-0067">ATP-binding</keyword>
<organism evidence="13 14">
    <name type="scientific">Actinomadura rubteroloni</name>
    <dbReference type="NCBI Taxonomy" id="1926885"/>
    <lineage>
        <taxon>Bacteria</taxon>
        <taxon>Bacillati</taxon>
        <taxon>Actinomycetota</taxon>
        <taxon>Actinomycetes</taxon>
        <taxon>Streptosporangiales</taxon>
        <taxon>Thermomonosporaceae</taxon>
        <taxon>Actinomadura</taxon>
    </lineage>
</organism>
<reference evidence="13 14" key="1">
    <citation type="journal article" date="2017" name="Chemistry">
        <title>Isolation, Biosynthesis and Chemical Modifications of Rubterolones A-F: Rare Tropolone Alkaloids from Actinomadura sp. 5-2.</title>
        <authorList>
            <person name="Guo H."/>
            <person name="Benndorf R."/>
            <person name="Leichnitz D."/>
            <person name="Klassen J.L."/>
            <person name="Vollmers J."/>
            <person name="Gorls H."/>
            <person name="Steinacker M."/>
            <person name="Weigel C."/>
            <person name="Dahse H.M."/>
            <person name="Kaster A.K."/>
            <person name="de Beer Z.W."/>
            <person name="Poulsen M."/>
            <person name="Beemelmanns C."/>
        </authorList>
    </citation>
    <scope>NUCLEOTIDE SEQUENCE [LARGE SCALE GENOMIC DNA]</scope>
    <source>
        <strain evidence="13 14">5-2</strain>
    </source>
</reference>
<comment type="similarity">
    <text evidence="2">In the central section; belongs to the CRISPR-associated helicase Cas3 family.</text>
</comment>
<dbReference type="InterPro" id="IPR038257">
    <property type="entry name" value="CRISPR-assoc_Cas3_HD_sf"/>
</dbReference>
<evidence type="ECO:0000313" key="13">
    <source>
        <dbReference type="EMBL" id="POM24984.1"/>
    </source>
</evidence>
<sequence>MTEDFAAFVRRAFGGGDGPYPYQRVVAESGFPDVLGVATGAGKTAAAVLPWLWRSVETGVDQEFRRLVYVLPMRTLVDQAVGEIGGWLDRLGLAEQVRVHVLMGGVDRDDDLWQLDPSAPAILVGTQDMLLSRALMRGYGEPRSRWPVSFSLLHVGVQWVVDETQLLGPALATTAQLQGLRDSLGASGRTATMWMSATLNLAELATPDHAVSPGTLRSVGLTAEDLAGPLGVRMNASRTFTRLALPDDPVAYARALAQAAVDRHRPATQTLVFVNTVERARAVYAAVARAAPDVGRLLVHSQFRGTERQALGDAVAEPLPPQGRIVVATQALEAGVDISSRTLVTEVAPWSSVVQRAGRCNRAGEYPDGADVVWCAPPKMSAAPYEEADLHASAEALAELEGRSLTTLELQAVKVSSIRPVYSVLRRRDLLQLFDTAPDLSGADIDVGPWIRDGDDATVLVAWRTLDGREPGHDGDRPEKRMPFPSRAELCPAPVGEARRLVQAGRTLWTYERAGSEWRRCGRDDVVPGAVLVADAADGGYLPETGWSPKSRTAVDPVEITVSDTAGSDEQSFNARRKVSLTDHLSDTERESAKLIAKCANFTNGLSDGTLDAVRAAARYHDLGKALPGFQDVLLDSVPPDERPGLAGTVWAKSPGPPPEPAPNERRGPRERIPRHDLAGALMLLHPECRVLDGEDEADLIAYLVAAHHGKVRVSIRSRPGEDGRVLGIADGDETLPVLLPDGRRIPALALSLEAVRVGATRSATGPDGSASGPASAETGWSASWTERALRLRDRPDLGPFRLAWLESLVRIADWRVSKAYREGTW</sequence>
<evidence type="ECO:0000259" key="11">
    <source>
        <dbReference type="PROSITE" id="PS51194"/>
    </source>
</evidence>
<evidence type="ECO:0000256" key="8">
    <source>
        <dbReference type="ARBA" id="ARBA00023118"/>
    </source>
</evidence>
<evidence type="ECO:0000256" key="5">
    <source>
        <dbReference type="ARBA" id="ARBA00022801"/>
    </source>
</evidence>
<dbReference type="Pfam" id="PF18019">
    <property type="entry name" value="Cas3_HD"/>
    <property type="match status" value="1"/>
</dbReference>
<accession>A0A2P4UIV2</accession>
<dbReference type="GO" id="GO:0046872">
    <property type="term" value="F:metal ion binding"/>
    <property type="evidence" value="ECO:0007669"/>
    <property type="project" value="UniProtKB-KW"/>
</dbReference>
<dbReference type="GO" id="GO:0051607">
    <property type="term" value="P:defense response to virus"/>
    <property type="evidence" value="ECO:0007669"/>
    <property type="project" value="UniProtKB-KW"/>
</dbReference>
<dbReference type="SMART" id="SM00490">
    <property type="entry name" value="HELICc"/>
    <property type="match status" value="1"/>
</dbReference>
<evidence type="ECO:0000256" key="3">
    <source>
        <dbReference type="ARBA" id="ARBA00022723"/>
    </source>
</evidence>
<evidence type="ECO:0000259" key="12">
    <source>
        <dbReference type="PROSITE" id="PS51643"/>
    </source>
</evidence>
<dbReference type="EMBL" id="MTBP01000002">
    <property type="protein sequence ID" value="POM24984.1"/>
    <property type="molecule type" value="Genomic_DNA"/>
</dbReference>
<dbReference type="NCBIfam" id="TIGR01596">
    <property type="entry name" value="cas3_HD"/>
    <property type="match status" value="1"/>
</dbReference>
<dbReference type="GO" id="GO:0016787">
    <property type="term" value="F:hydrolase activity"/>
    <property type="evidence" value="ECO:0007669"/>
    <property type="project" value="UniProtKB-KW"/>
</dbReference>
<evidence type="ECO:0000256" key="7">
    <source>
        <dbReference type="ARBA" id="ARBA00022840"/>
    </source>
</evidence>
<dbReference type="SMART" id="SM00487">
    <property type="entry name" value="DEXDc"/>
    <property type="match status" value="1"/>
</dbReference>
<feature type="domain" description="HD Cas3-type" evidence="12">
    <location>
        <begin position="574"/>
        <end position="816"/>
    </location>
</feature>
<keyword evidence="5" id="KW-0378">Hydrolase</keyword>
<dbReference type="Gene3D" id="3.40.50.300">
    <property type="entry name" value="P-loop containing nucleotide triphosphate hydrolases"/>
    <property type="match status" value="2"/>
</dbReference>
<evidence type="ECO:0000256" key="4">
    <source>
        <dbReference type="ARBA" id="ARBA00022741"/>
    </source>
</evidence>
<dbReference type="Gene3D" id="1.10.3210.30">
    <property type="match status" value="1"/>
</dbReference>
<feature type="region of interest" description="Disordered" evidence="10">
    <location>
        <begin position="644"/>
        <end position="671"/>
    </location>
</feature>
<dbReference type="GO" id="GO:0005829">
    <property type="term" value="C:cytosol"/>
    <property type="evidence" value="ECO:0007669"/>
    <property type="project" value="TreeGrafter"/>
</dbReference>
<evidence type="ECO:0000256" key="2">
    <source>
        <dbReference type="ARBA" id="ARBA00009046"/>
    </source>
</evidence>
<keyword evidence="8" id="KW-0051">Antiviral defense</keyword>
<dbReference type="GO" id="GO:0005524">
    <property type="term" value="F:ATP binding"/>
    <property type="evidence" value="ECO:0007669"/>
    <property type="project" value="UniProtKB-KW"/>
</dbReference>
<dbReference type="GO" id="GO:0003676">
    <property type="term" value="F:nucleic acid binding"/>
    <property type="evidence" value="ECO:0007669"/>
    <property type="project" value="InterPro"/>
</dbReference>
<dbReference type="PROSITE" id="PS51643">
    <property type="entry name" value="HD_CAS3"/>
    <property type="match status" value="1"/>
</dbReference>
<keyword evidence="3" id="KW-0479">Metal-binding</keyword>
<dbReference type="SUPFAM" id="SSF52540">
    <property type="entry name" value="P-loop containing nucleoside triphosphate hydrolases"/>
    <property type="match status" value="1"/>
</dbReference>
<dbReference type="PANTHER" id="PTHR47959">
    <property type="entry name" value="ATP-DEPENDENT RNA HELICASE RHLE-RELATED"/>
    <property type="match status" value="1"/>
</dbReference>
<dbReference type="Proteomes" id="UP000242367">
    <property type="component" value="Unassembled WGS sequence"/>
</dbReference>
<feature type="domain" description="Helicase C-terminal" evidence="11">
    <location>
        <begin position="260"/>
        <end position="416"/>
    </location>
</feature>
<evidence type="ECO:0000313" key="14">
    <source>
        <dbReference type="Proteomes" id="UP000242367"/>
    </source>
</evidence>
<dbReference type="InterPro" id="IPR006483">
    <property type="entry name" value="CRISPR-assoc_Cas3_HD"/>
</dbReference>
<evidence type="ECO:0000256" key="1">
    <source>
        <dbReference type="ARBA" id="ARBA00006847"/>
    </source>
</evidence>
<evidence type="ECO:0000256" key="9">
    <source>
        <dbReference type="ARBA" id="ARBA00038437"/>
    </source>
</evidence>
<dbReference type="InterPro" id="IPR027417">
    <property type="entry name" value="P-loop_NTPase"/>
</dbReference>
<dbReference type="AlphaFoldDB" id="A0A2P4UIV2"/>
<comment type="similarity">
    <text evidence="9">Belongs to the DEAD box helicase family.</text>
</comment>
<protein>
    <submittedName>
        <fullName evidence="13">Helicase Cas3</fullName>
    </submittedName>
</protein>
<name>A0A2P4UIV2_9ACTN</name>
<keyword evidence="4" id="KW-0547">Nucleotide-binding</keyword>
<keyword evidence="6 13" id="KW-0347">Helicase</keyword>
<dbReference type="GO" id="GO:0003724">
    <property type="term" value="F:RNA helicase activity"/>
    <property type="evidence" value="ECO:0007669"/>
    <property type="project" value="TreeGrafter"/>
</dbReference>
<dbReference type="InterPro" id="IPR001650">
    <property type="entry name" value="Helicase_C-like"/>
</dbReference>
<comment type="similarity">
    <text evidence="1">In the N-terminal section; belongs to the CRISPR-associated nuclease Cas3-HD family.</text>
</comment>
<dbReference type="Pfam" id="PF00270">
    <property type="entry name" value="DEAD"/>
    <property type="match status" value="1"/>
</dbReference>
<evidence type="ECO:0000256" key="10">
    <source>
        <dbReference type="SAM" id="MobiDB-lite"/>
    </source>
</evidence>
<dbReference type="InterPro" id="IPR050079">
    <property type="entry name" value="DEAD_box_RNA_helicase"/>
</dbReference>
<comment type="caution">
    <text evidence="13">The sequence shown here is derived from an EMBL/GenBank/DDBJ whole genome shotgun (WGS) entry which is preliminary data.</text>
</comment>